<keyword evidence="3" id="KW-1185">Reference proteome</keyword>
<gene>
    <name evidence="2" type="ORF">H5410_008915</name>
</gene>
<dbReference type="PANTHER" id="PTHR37702">
    <property type="entry name" value="PROLINE-RICH FAMILY PROTEIN"/>
    <property type="match status" value="1"/>
</dbReference>
<protein>
    <recommendedName>
        <fullName evidence="4">Nutrient reservoir</fullName>
    </recommendedName>
</protein>
<organism evidence="2 3">
    <name type="scientific">Solanum commersonii</name>
    <name type="common">Commerson's wild potato</name>
    <name type="synonym">Commerson's nightshade</name>
    <dbReference type="NCBI Taxonomy" id="4109"/>
    <lineage>
        <taxon>Eukaryota</taxon>
        <taxon>Viridiplantae</taxon>
        <taxon>Streptophyta</taxon>
        <taxon>Embryophyta</taxon>
        <taxon>Tracheophyta</taxon>
        <taxon>Spermatophyta</taxon>
        <taxon>Magnoliopsida</taxon>
        <taxon>eudicotyledons</taxon>
        <taxon>Gunneridae</taxon>
        <taxon>Pentapetalae</taxon>
        <taxon>asterids</taxon>
        <taxon>lamiids</taxon>
        <taxon>Solanales</taxon>
        <taxon>Solanaceae</taxon>
        <taxon>Solanoideae</taxon>
        <taxon>Solaneae</taxon>
        <taxon>Solanum</taxon>
    </lineage>
</organism>
<feature type="signal peptide" evidence="1">
    <location>
        <begin position="1"/>
        <end position="25"/>
    </location>
</feature>
<feature type="chain" id="PRO_5039916405" description="Nutrient reservoir" evidence="1">
    <location>
        <begin position="26"/>
        <end position="148"/>
    </location>
</feature>
<dbReference type="EMBL" id="JACXVP010000002">
    <property type="protein sequence ID" value="KAG5623697.1"/>
    <property type="molecule type" value="Genomic_DNA"/>
</dbReference>
<evidence type="ECO:0000256" key="1">
    <source>
        <dbReference type="SAM" id="SignalP"/>
    </source>
</evidence>
<dbReference type="OrthoDB" id="1306252at2759"/>
<accession>A0A9J6AH01</accession>
<keyword evidence="1" id="KW-0732">Signal</keyword>
<evidence type="ECO:0000313" key="3">
    <source>
        <dbReference type="Proteomes" id="UP000824120"/>
    </source>
</evidence>
<evidence type="ECO:0008006" key="4">
    <source>
        <dbReference type="Google" id="ProtNLM"/>
    </source>
</evidence>
<reference evidence="2 3" key="1">
    <citation type="submission" date="2020-09" db="EMBL/GenBank/DDBJ databases">
        <title>De no assembly of potato wild relative species, Solanum commersonii.</title>
        <authorList>
            <person name="Cho K."/>
        </authorList>
    </citation>
    <scope>NUCLEOTIDE SEQUENCE [LARGE SCALE GENOMIC DNA]</scope>
    <source>
        <strain evidence="2">LZ3.2</strain>
        <tissue evidence="2">Leaf</tissue>
    </source>
</reference>
<name>A0A9J6AH01_SOLCO</name>
<sequence>MATKFCFFPPLIILTILTFSSSGNAQVSEVTTSNQGVLYASPPPPNGCPYSCLPPPTPTDCPPPPSSPQLPPSGPVNYPPPMGYYLPPGGDFLPPPMYVYGPPPPNPILPYLPFYYKNPPSDYSSAAIDHNLTSKLLLLFTLLLIWSQ</sequence>
<dbReference type="Proteomes" id="UP000824120">
    <property type="component" value="Chromosome 2"/>
</dbReference>
<dbReference type="AlphaFoldDB" id="A0A9J6AH01"/>
<comment type="caution">
    <text evidence="2">The sequence shown here is derived from an EMBL/GenBank/DDBJ whole genome shotgun (WGS) entry which is preliminary data.</text>
</comment>
<dbReference type="PANTHER" id="PTHR37702:SF5">
    <property type="entry name" value="EXTENSIN-LIKE"/>
    <property type="match status" value="1"/>
</dbReference>
<proteinExistence type="predicted"/>
<evidence type="ECO:0000313" key="2">
    <source>
        <dbReference type="EMBL" id="KAG5623697.1"/>
    </source>
</evidence>